<evidence type="ECO:0000259" key="2">
    <source>
        <dbReference type="Pfam" id="PF03919"/>
    </source>
</evidence>
<reference evidence="3 4" key="1">
    <citation type="submission" date="2018-11" db="EMBL/GenBank/DDBJ databases">
        <authorList>
            <consortium name="Pathogen Informatics"/>
        </authorList>
    </citation>
    <scope>NUCLEOTIDE SEQUENCE [LARGE SCALE GENOMIC DNA]</scope>
    <source>
        <strain>Denwood</strain>
        <strain evidence="4">Zambia</strain>
    </source>
</reference>
<dbReference type="InterPro" id="IPR013846">
    <property type="entry name" value="mRNA_cap_enzyme_C"/>
</dbReference>
<evidence type="ECO:0000313" key="4">
    <source>
        <dbReference type="Proteomes" id="UP000269396"/>
    </source>
</evidence>
<keyword evidence="4" id="KW-1185">Reference proteome</keyword>
<dbReference type="Proteomes" id="UP000269396">
    <property type="component" value="Unassembled WGS sequence"/>
</dbReference>
<feature type="compositionally biased region" description="Polar residues" evidence="1">
    <location>
        <begin position="87"/>
        <end position="101"/>
    </location>
</feature>
<gene>
    <name evidence="3" type="ORF">SMTD_LOCUS20635</name>
</gene>
<protein>
    <recommendedName>
        <fullName evidence="2">mRNA capping enzyme C-terminal domain-containing protein</fullName>
    </recommendedName>
</protein>
<dbReference type="InterPro" id="IPR012340">
    <property type="entry name" value="NA-bd_OB-fold"/>
</dbReference>
<sequence length="107" mass="11937">MHSSFYYFSEIPGYIGHLFLGGLTVPSAKLAHVSSRDKVLDGKIVECVCVPGVGWKVLRVRTDKTEPNYHKSGVAEQLVMCVRQRQNKTNPQQQASSSREPTASHHK</sequence>
<evidence type="ECO:0000313" key="3">
    <source>
        <dbReference type="EMBL" id="VDP82995.1"/>
    </source>
</evidence>
<feature type="domain" description="mRNA capping enzyme C-terminal" evidence="2">
    <location>
        <begin position="22"/>
        <end position="79"/>
    </location>
</feature>
<accession>A0A3P8HZY1</accession>
<dbReference type="SUPFAM" id="SSF50249">
    <property type="entry name" value="Nucleic acid-binding proteins"/>
    <property type="match status" value="1"/>
</dbReference>
<evidence type="ECO:0000256" key="1">
    <source>
        <dbReference type="SAM" id="MobiDB-lite"/>
    </source>
</evidence>
<name>A0A3P8HZY1_9TREM</name>
<dbReference type="Pfam" id="PF03919">
    <property type="entry name" value="mRNA_cap_C"/>
    <property type="match status" value="1"/>
</dbReference>
<dbReference type="AlphaFoldDB" id="A0A3P8HZY1"/>
<feature type="region of interest" description="Disordered" evidence="1">
    <location>
        <begin position="83"/>
        <end position="107"/>
    </location>
</feature>
<dbReference type="EMBL" id="UZAL01044970">
    <property type="protein sequence ID" value="VDP82995.1"/>
    <property type="molecule type" value="Genomic_DNA"/>
</dbReference>
<dbReference type="Gene3D" id="2.40.50.140">
    <property type="entry name" value="Nucleic acid-binding proteins"/>
    <property type="match status" value="1"/>
</dbReference>
<proteinExistence type="predicted"/>
<organism evidence="3 4">
    <name type="scientific">Schistosoma mattheei</name>
    <dbReference type="NCBI Taxonomy" id="31246"/>
    <lineage>
        <taxon>Eukaryota</taxon>
        <taxon>Metazoa</taxon>
        <taxon>Spiralia</taxon>
        <taxon>Lophotrochozoa</taxon>
        <taxon>Platyhelminthes</taxon>
        <taxon>Trematoda</taxon>
        <taxon>Digenea</taxon>
        <taxon>Strigeidida</taxon>
        <taxon>Schistosomatoidea</taxon>
        <taxon>Schistosomatidae</taxon>
        <taxon>Schistosoma</taxon>
    </lineage>
</organism>